<dbReference type="Proteomes" id="UP001218218">
    <property type="component" value="Unassembled WGS sequence"/>
</dbReference>
<evidence type="ECO:0000256" key="1">
    <source>
        <dbReference type="SAM" id="Coils"/>
    </source>
</evidence>
<dbReference type="AlphaFoldDB" id="A0AAD6YZK7"/>
<dbReference type="InterPro" id="IPR032675">
    <property type="entry name" value="LRR_dom_sf"/>
</dbReference>
<name>A0AAD6YZK7_9AGAR</name>
<dbReference type="EMBL" id="JARIHO010000117">
    <property type="protein sequence ID" value="KAJ7302355.1"/>
    <property type="molecule type" value="Genomic_DNA"/>
</dbReference>
<reference evidence="2" key="1">
    <citation type="submission" date="2023-03" db="EMBL/GenBank/DDBJ databases">
        <title>Massive genome expansion in bonnet fungi (Mycena s.s.) driven by repeated elements and novel gene families across ecological guilds.</title>
        <authorList>
            <consortium name="Lawrence Berkeley National Laboratory"/>
            <person name="Harder C.B."/>
            <person name="Miyauchi S."/>
            <person name="Viragh M."/>
            <person name="Kuo A."/>
            <person name="Thoen E."/>
            <person name="Andreopoulos B."/>
            <person name="Lu D."/>
            <person name="Skrede I."/>
            <person name="Drula E."/>
            <person name="Henrissat B."/>
            <person name="Morin E."/>
            <person name="Kohler A."/>
            <person name="Barry K."/>
            <person name="LaButti K."/>
            <person name="Morin E."/>
            <person name="Salamov A."/>
            <person name="Lipzen A."/>
            <person name="Mereny Z."/>
            <person name="Hegedus B."/>
            <person name="Baldrian P."/>
            <person name="Stursova M."/>
            <person name="Weitz H."/>
            <person name="Taylor A."/>
            <person name="Grigoriev I.V."/>
            <person name="Nagy L.G."/>
            <person name="Martin F."/>
            <person name="Kauserud H."/>
        </authorList>
    </citation>
    <scope>NUCLEOTIDE SEQUENCE</scope>
    <source>
        <strain evidence="2">CBHHK002</strain>
    </source>
</reference>
<evidence type="ECO:0000313" key="3">
    <source>
        <dbReference type="Proteomes" id="UP001218218"/>
    </source>
</evidence>
<protein>
    <recommendedName>
        <fullName evidence="4">F-box domain-containing protein</fullName>
    </recommendedName>
</protein>
<keyword evidence="1" id="KW-0175">Coiled coil</keyword>
<comment type="caution">
    <text evidence="2">The sequence shown here is derived from an EMBL/GenBank/DDBJ whole genome shotgun (WGS) entry which is preliminary data.</text>
</comment>
<sequence>MSSQADQLRMRISDLQTEIDLQRKLLRKLEDDKILAQRQLNAVLDPVARLPLEISSEIFLQSLDAPFPEPGALHISMLLLSICSAWTDIALATPALWVASHITFPCALGLKKLLPIRFKRAHNRSLSVSLSGVPFDQDVLSVIWKHGQQLQHFEMRKGDDGAARGGIWRLWEGCSPGPLPSLQTLAIRGWNSEDYIFSFRQISELLHMSPNLTECILCDLEIVDDAEAAKADIVLPKLRRLIFGEPGDLPFNNVVFNCLSLPGLEVLSTSLPDKEAWDDLLSFLKRSSPPLRELTVKFDGLGISNLPQYLCLVPDLRRLEVWWPKCHVMEGLFAMLAESPSLVPNLDTLVIHDPEFLSGSFWTALSRTLAARRTQLHIFRLEVSDPLSASEMPAPSHIDAFRELAVGGTRVHIKAYFGLWEHAFY</sequence>
<keyword evidence="3" id="KW-1185">Reference proteome</keyword>
<dbReference type="Gene3D" id="3.80.10.10">
    <property type="entry name" value="Ribonuclease Inhibitor"/>
    <property type="match status" value="1"/>
</dbReference>
<organism evidence="2 3">
    <name type="scientific">Mycena albidolilacea</name>
    <dbReference type="NCBI Taxonomy" id="1033008"/>
    <lineage>
        <taxon>Eukaryota</taxon>
        <taxon>Fungi</taxon>
        <taxon>Dikarya</taxon>
        <taxon>Basidiomycota</taxon>
        <taxon>Agaricomycotina</taxon>
        <taxon>Agaricomycetes</taxon>
        <taxon>Agaricomycetidae</taxon>
        <taxon>Agaricales</taxon>
        <taxon>Marasmiineae</taxon>
        <taxon>Mycenaceae</taxon>
        <taxon>Mycena</taxon>
    </lineage>
</organism>
<accession>A0AAD6YZK7</accession>
<evidence type="ECO:0008006" key="4">
    <source>
        <dbReference type="Google" id="ProtNLM"/>
    </source>
</evidence>
<dbReference type="SUPFAM" id="SSF52047">
    <property type="entry name" value="RNI-like"/>
    <property type="match status" value="1"/>
</dbReference>
<proteinExistence type="predicted"/>
<evidence type="ECO:0000313" key="2">
    <source>
        <dbReference type="EMBL" id="KAJ7302355.1"/>
    </source>
</evidence>
<gene>
    <name evidence="2" type="ORF">DFH08DRAFT_945691</name>
</gene>
<feature type="coiled-coil region" evidence="1">
    <location>
        <begin position="5"/>
        <end position="39"/>
    </location>
</feature>